<protein>
    <submittedName>
        <fullName evidence="2">Transcriptional regulator family: C2H2 zinc finger</fullName>
    </submittedName>
</protein>
<sequence>MSHAPFDRVSASSPLEVVEPSPSESHLQPQSSAYAQIIPHRTHSYAEPNKIPPSSVFGAHVQSQWAMSDTMHQVPETFAPIHNEFTHQFVQDIAPTFGAQNMVHTPWTNTERPDMGAFHRGYLPPSMRGAPLAMFFPRRPTEGFTPLSSPHECHDE</sequence>
<accession>A0A9W9R209</accession>
<dbReference type="EMBL" id="JAPZBQ010000001">
    <property type="protein sequence ID" value="KAJ5352191.1"/>
    <property type="molecule type" value="Genomic_DNA"/>
</dbReference>
<evidence type="ECO:0000313" key="3">
    <source>
        <dbReference type="Proteomes" id="UP001147695"/>
    </source>
</evidence>
<feature type="compositionally biased region" description="Low complexity" evidence="1">
    <location>
        <begin position="9"/>
        <end position="25"/>
    </location>
</feature>
<gene>
    <name evidence="2" type="ORF">N7452_001165</name>
</gene>
<dbReference type="AlphaFoldDB" id="A0A9W9R209"/>
<reference evidence="2" key="2">
    <citation type="journal article" date="2023" name="IMA Fungus">
        <title>Comparative genomic study of the Penicillium genus elucidates a diverse pangenome and 15 lateral gene transfer events.</title>
        <authorList>
            <person name="Petersen C."/>
            <person name="Sorensen T."/>
            <person name="Nielsen M.R."/>
            <person name="Sondergaard T.E."/>
            <person name="Sorensen J.L."/>
            <person name="Fitzpatrick D.A."/>
            <person name="Frisvad J.C."/>
            <person name="Nielsen K.L."/>
        </authorList>
    </citation>
    <scope>NUCLEOTIDE SEQUENCE</scope>
    <source>
        <strain evidence="2">IBT 35673</strain>
    </source>
</reference>
<evidence type="ECO:0000313" key="2">
    <source>
        <dbReference type="EMBL" id="KAJ5352191.1"/>
    </source>
</evidence>
<evidence type="ECO:0000256" key="1">
    <source>
        <dbReference type="SAM" id="MobiDB-lite"/>
    </source>
</evidence>
<feature type="region of interest" description="Disordered" evidence="1">
    <location>
        <begin position="1"/>
        <end position="30"/>
    </location>
</feature>
<organism evidence="2 3">
    <name type="scientific">Penicillium brevicompactum</name>
    <dbReference type="NCBI Taxonomy" id="5074"/>
    <lineage>
        <taxon>Eukaryota</taxon>
        <taxon>Fungi</taxon>
        <taxon>Dikarya</taxon>
        <taxon>Ascomycota</taxon>
        <taxon>Pezizomycotina</taxon>
        <taxon>Eurotiomycetes</taxon>
        <taxon>Eurotiomycetidae</taxon>
        <taxon>Eurotiales</taxon>
        <taxon>Aspergillaceae</taxon>
        <taxon>Penicillium</taxon>
    </lineage>
</organism>
<proteinExistence type="predicted"/>
<comment type="caution">
    <text evidence="2">The sequence shown here is derived from an EMBL/GenBank/DDBJ whole genome shotgun (WGS) entry which is preliminary data.</text>
</comment>
<name>A0A9W9R209_PENBR</name>
<dbReference type="Proteomes" id="UP001147695">
    <property type="component" value="Unassembled WGS sequence"/>
</dbReference>
<reference evidence="2" key="1">
    <citation type="submission" date="2022-12" db="EMBL/GenBank/DDBJ databases">
        <authorList>
            <person name="Petersen C."/>
        </authorList>
    </citation>
    <scope>NUCLEOTIDE SEQUENCE</scope>
    <source>
        <strain evidence="2">IBT 35673</strain>
    </source>
</reference>